<keyword evidence="9" id="KW-1185">Reference proteome</keyword>
<dbReference type="InterPro" id="IPR059177">
    <property type="entry name" value="GH29D-like_dom"/>
</dbReference>
<dbReference type="Pfam" id="PF01436">
    <property type="entry name" value="NHL"/>
    <property type="match status" value="3"/>
</dbReference>
<sequence>MKKAMLYVLMTMLILTAIPHAAAEGNTNRKSDGTIDLRSNKDRPNILTSVSVIAGNGEFDDRDGAVLEASFRIPQGIAVLKDGSMLVTDGQNHLVRKIANGQVSTYAGFMLDKDDNGIPGGGWNDGNQQTALFNNPSGMTADSEGNVYIADTENHVIRKISKDGMVSTVAGDGILGTKDGAGSGARFHSPKDVAVAENGTLYVADTLNHAIRRITPDGQVTTLNAPSDRIIEVTAGYAVLAGDFADGKLSEAKFNEPASIALDDKGNLYVSDTGNQVIRYIDFTEGTVTTAAGLSQGEQPVYKPGALYAEGGYADGSSSEARFYSPRGIAVSEEQGLIIADSLNHTIRYLVNGQVSTIAGVPAQFGQVDGINGHNLLHHPTDVAVLPGGNVLIADSYNNQIRKLEWYKLPIDLPENDQVKVVFENQLIPFDAQPEIVQGRTMVPVSALSERLGYEVEFADNERAIELTKGDLRVTLQVGSRVFATGEAATDALEQREMETAPYIKAGRAYVPLRFFSEAFGADVAWDRNTKTVILREIAEAVDKLPPADRNSREATLDQIKGTVWISQAGGSFTYRAYNGMNLHHGDRIIAELNSSAILITADRKDEITISENSELYISNLSNASHIKHTSFVLWSGLVVASVSPLTDAKDTFKVITPTAMTDVRGTHFMVGIDPVTGASRLFVSSGLVQGSGSGTAQNPVPVYPAQQLSLIPGSAAAEPNGPSIINPADLINQASPAVIEALLKQKQQIDQENAAMLERMKNGAAGSNPGSNPYNLPPYELEQFQKNLENLLANIAKQALDQWVLDKDRFQALIDEANKQSDTKIDLDQVAPLQLTEEQKQQQEKLKQLEEKMKRQQAEQNKQREQQRDQAASLLEKLKQEKERLEQENKKQQEEAAKRAAELLAQKLPEAERLKFEEQRQALERQKQQQEAAQQPQVLTPPSDSAPSIPAAPRAARPAASIEGGSVELNTAIEITTSTPGAVIYYTTDGSTPAASNGTLYAEPIVIEQDTTVKAIAVKSGYTSSLILTVSYTVNIPGEERSEFAEGYPKTYADIMDEHTQINVLVQTNQSGMVYFAVVPRNGAAPTAEQIFAGFDSPDPSWLAYYYADIAADREFHYDVVIEEQVEEYDVYVVTVIGFDGAASKVRKATAITPPIINQPEEELH</sequence>
<dbReference type="Pfam" id="PF13290">
    <property type="entry name" value="CHB_HEX_C_1"/>
    <property type="match status" value="1"/>
</dbReference>
<evidence type="ECO:0000259" key="5">
    <source>
        <dbReference type="Pfam" id="PF04773"/>
    </source>
</evidence>
<dbReference type="Gene3D" id="3.30.457.10">
    <property type="entry name" value="Copper amine oxidase-like, N-terminal domain"/>
    <property type="match status" value="1"/>
</dbReference>
<gene>
    <name evidence="8" type="ORF">DX130_16880</name>
</gene>
<keyword evidence="4" id="KW-0732">Signal</keyword>
<dbReference type="CDD" id="cd14953">
    <property type="entry name" value="NHL_like_1"/>
    <property type="match status" value="1"/>
</dbReference>
<dbReference type="InterPro" id="IPR036582">
    <property type="entry name" value="Mao_N_sf"/>
</dbReference>
<evidence type="ECO:0000256" key="4">
    <source>
        <dbReference type="SAM" id="SignalP"/>
    </source>
</evidence>
<feature type="domain" description="Copper amine oxidase-like N-terminal" evidence="6">
    <location>
        <begin position="423"/>
        <end position="535"/>
    </location>
</feature>
<dbReference type="SUPFAM" id="SSF55383">
    <property type="entry name" value="Copper amine oxidase, domain N"/>
    <property type="match status" value="1"/>
</dbReference>
<feature type="signal peptide" evidence="4">
    <location>
        <begin position="1"/>
        <end position="21"/>
    </location>
</feature>
<dbReference type="InterPro" id="IPR012854">
    <property type="entry name" value="Cu_amine_oxidase-like_N"/>
</dbReference>
<protein>
    <recommendedName>
        <fullName evidence="10">Copper amine oxidase-like N-terminal domain-containing protein</fullName>
    </recommendedName>
</protein>
<dbReference type="Pfam" id="PF04773">
    <property type="entry name" value="FecR"/>
    <property type="match status" value="1"/>
</dbReference>
<feature type="region of interest" description="Disordered" evidence="3">
    <location>
        <begin position="921"/>
        <end position="964"/>
    </location>
</feature>
<dbReference type="OrthoDB" id="9799230at2"/>
<dbReference type="InterPro" id="IPR006860">
    <property type="entry name" value="FecR"/>
</dbReference>
<dbReference type="PROSITE" id="PS51125">
    <property type="entry name" value="NHL"/>
    <property type="match status" value="1"/>
</dbReference>
<evidence type="ECO:0000313" key="9">
    <source>
        <dbReference type="Proteomes" id="UP000261905"/>
    </source>
</evidence>
<evidence type="ECO:0000259" key="7">
    <source>
        <dbReference type="Pfam" id="PF13290"/>
    </source>
</evidence>
<feature type="compositionally biased region" description="Basic and acidic residues" evidence="3">
    <location>
        <begin position="840"/>
        <end position="869"/>
    </location>
</feature>
<feature type="compositionally biased region" description="Low complexity" evidence="3">
    <location>
        <begin position="930"/>
        <end position="963"/>
    </location>
</feature>
<dbReference type="InterPro" id="IPR001258">
    <property type="entry name" value="NHL_repeat"/>
</dbReference>
<dbReference type="Pfam" id="PF07833">
    <property type="entry name" value="Cu_amine_oxidN1"/>
    <property type="match status" value="1"/>
</dbReference>
<dbReference type="PANTHER" id="PTHR13833">
    <property type="match status" value="1"/>
</dbReference>
<evidence type="ECO:0000313" key="8">
    <source>
        <dbReference type="EMBL" id="REK74218.1"/>
    </source>
</evidence>
<evidence type="ECO:0000256" key="2">
    <source>
        <dbReference type="PROSITE-ProRule" id="PRU00504"/>
    </source>
</evidence>
<accession>A0A371PFD5</accession>
<evidence type="ECO:0000256" key="1">
    <source>
        <dbReference type="ARBA" id="ARBA00022737"/>
    </source>
</evidence>
<dbReference type="InterPro" id="IPR011042">
    <property type="entry name" value="6-blade_b-propeller_TolB-like"/>
</dbReference>
<proteinExistence type="predicted"/>
<dbReference type="PANTHER" id="PTHR13833:SF71">
    <property type="entry name" value="NHL DOMAIN-CONTAINING PROTEIN"/>
    <property type="match status" value="1"/>
</dbReference>
<feature type="domain" description="GH29D-like beta-sandwich" evidence="7">
    <location>
        <begin position="964"/>
        <end position="1028"/>
    </location>
</feature>
<dbReference type="Gene3D" id="2.60.120.1440">
    <property type="match status" value="1"/>
</dbReference>
<dbReference type="Proteomes" id="UP000261905">
    <property type="component" value="Unassembled WGS sequence"/>
</dbReference>
<feature type="domain" description="FecR protein" evidence="5">
    <location>
        <begin position="606"/>
        <end position="689"/>
    </location>
</feature>
<feature type="chain" id="PRO_5039082664" description="Copper amine oxidase-like N-terminal domain-containing protein" evidence="4">
    <location>
        <begin position="22"/>
        <end position="1166"/>
    </location>
</feature>
<dbReference type="SUPFAM" id="SSF101898">
    <property type="entry name" value="NHL repeat"/>
    <property type="match status" value="1"/>
</dbReference>
<dbReference type="EMBL" id="QUBQ01000003">
    <property type="protein sequence ID" value="REK74218.1"/>
    <property type="molecule type" value="Genomic_DNA"/>
</dbReference>
<organism evidence="8 9">
    <name type="scientific">Paenibacillus paeoniae</name>
    <dbReference type="NCBI Taxonomy" id="2292705"/>
    <lineage>
        <taxon>Bacteria</taxon>
        <taxon>Bacillati</taxon>
        <taxon>Bacillota</taxon>
        <taxon>Bacilli</taxon>
        <taxon>Bacillales</taxon>
        <taxon>Paenibacillaceae</taxon>
        <taxon>Paenibacillus</taxon>
    </lineage>
</organism>
<feature type="region of interest" description="Disordered" evidence="3">
    <location>
        <begin position="840"/>
        <end position="871"/>
    </location>
</feature>
<name>A0A371PFD5_9BACL</name>
<reference evidence="8 9" key="1">
    <citation type="submission" date="2018-08" db="EMBL/GenBank/DDBJ databases">
        <title>Paenibacillus sp. M4BSY-1, whole genome shotgun sequence.</title>
        <authorList>
            <person name="Tuo L."/>
        </authorList>
    </citation>
    <scope>NUCLEOTIDE SEQUENCE [LARGE SCALE GENOMIC DNA]</scope>
    <source>
        <strain evidence="8 9">M4BSY-1</strain>
    </source>
</reference>
<evidence type="ECO:0000259" key="6">
    <source>
        <dbReference type="Pfam" id="PF07833"/>
    </source>
</evidence>
<dbReference type="Gene3D" id="2.120.10.30">
    <property type="entry name" value="TolB, C-terminal domain"/>
    <property type="match status" value="4"/>
</dbReference>
<keyword evidence="1" id="KW-0677">Repeat</keyword>
<dbReference type="RefSeq" id="WP_116047403.1">
    <property type="nucleotide sequence ID" value="NZ_QUBQ01000003.1"/>
</dbReference>
<evidence type="ECO:0000256" key="3">
    <source>
        <dbReference type="SAM" id="MobiDB-lite"/>
    </source>
</evidence>
<evidence type="ECO:0008006" key="10">
    <source>
        <dbReference type="Google" id="ProtNLM"/>
    </source>
</evidence>
<dbReference type="AlphaFoldDB" id="A0A371PFD5"/>
<feature type="repeat" description="NHL" evidence="2">
    <location>
        <begin position="133"/>
        <end position="163"/>
    </location>
</feature>
<comment type="caution">
    <text evidence="8">The sequence shown here is derived from an EMBL/GenBank/DDBJ whole genome shotgun (WGS) entry which is preliminary data.</text>
</comment>